<sequence length="207" mass="22426">MNLFAVKLEGTRCGLIKSFLEDNYVCAGDPVVGDLETSGREDIRSTLAASGAYQEQELEEALSSLDAFVNVMQDGDYVLIADEEWVYLGDLGDYFYDGREENMKGGTAHRRGVTWLKSLPRSGVNSAVQALLASDKEVTRYSGVLPAARMDLWLADSSAGDGEAVHSPARVDEATIAEALAVLKAALHSPDAERRERAAAAILHYAR</sequence>
<dbReference type="HOGENOM" id="CLU_117068_0_0_9"/>
<dbReference type="Proteomes" id="UP000029518">
    <property type="component" value="Chromosome"/>
</dbReference>
<dbReference type="EMBL" id="CP009285">
    <property type="protein sequence ID" value="AIQ58088.1"/>
    <property type="molecule type" value="Genomic_DNA"/>
</dbReference>
<evidence type="ECO:0000313" key="1">
    <source>
        <dbReference type="EMBL" id="AIQ58088.1"/>
    </source>
</evidence>
<organism evidence="1 2">
    <name type="scientific">Paenibacillus borealis</name>
    <dbReference type="NCBI Taxonomy" id="160799"/>
    <lineage>
        <taxon>Bacteria</taxon>
        <taxon>Bacillati</taxon>
        <taxon>Bacillota</taxon>
        <taxon>Bacilli</taxon>
        <taxon>Bacillales</taxon>
        <taxon>Paenibacillaceae</taxon>
        <taxon>Paenibacillus</taxon>
    </lineage>
</organism>
<dbReference type="KEGG" id="pbd:PBOR_14990"/>
<gene>
    <name evidence="1" type="ORF">PBOR_14990</name>
</gene>
<proteinExistence type="predicted"/>
<protein>
    <submittedName>
        <fullName evidence="1">Uncharacterized protein</fullName>
    </submittedName>
</protein>
<name>A0A089LG08_PAEBO</name>
<accession>A0A089LG08</accession>
<evidence type="ECO:0000313" key="2">
    <source>
        <dbReference type="Proteomes" id="UP000029518"/>
    </source>
</evidence>
<dbReference type="RefSeq" id="WP_042212674.1">
    <property type="nucleotide sequence ID" value="NZ_CP009285.1"/>
</dbReference>
<dbReference type="AlphaFoldDB" id="A0A089LG08"/>
<dbReference type="OrthoDB" id="1631118at2"/>
<keyword evidence="2" id="KW-1185">Reference proteome</keyword>
<reference evidence="1" key="1">
    <citation type="submission" date="2014-08" db="EMBL/GenBank/DDBJ databases">
        <title>Comparative genomics of the Paenibacillus odorifer group.</title>
        <authorList>
            <person name="den Bakker H.C."/>
            <person name="Tsai Y.-C.Y.-C."/>
            <person name="Martin N."/>
            <person name="Korlach J."/>
            <person name="Wiedmann M."/>
        </authorList>
    </citation>
    <scope>NUCLEOTIDE SEQUENCE [LARGE SCALE GENOMIC DNA]</scope>
    <source>
        <strain evidence="1">DSM 13188</strain>
    </source>
</reference>